<dbReference type="AlphaFoldDB" id="A0A6M0CIN0"/>
<dbReference type="Proteomes" id="UP000474296">
    <property type="component" value="Unassembled WGS sequence"/>
</dbReference>
<reference evidence="1 2" key="1">
    <citation type="submission" date="2020-01" db="EMBL/GenBank/DDBJ databases">
        <title>Spongiivirga citrea KCTC 32990T.</title>
        <authorList>
            <person name="Wang G."/>
        </authorList>
    </citation>
    <scope>NUCLEOTIDE SEQUENCE [LARGE SCALE GENOMIC DNA]</scope>
    <source>
        <strain evidence="1 2">KCTC 32990</strain>
    </source>
</reference>
<evidence type="ECO:0000313" key="2">
    <source>
        <dbReference type="Proteomes" id="UP000474296"/>
    </source>
</evidence>
<name>A0A6M0CIN0_9FLAO</name>
<dbReference type="EMBL" id="JAABOQ010000001">
    <property type="protein sequence ID" value="NER15799.1"/>
    <property type="molecule type" value="Genomic_DNA"/>
</dbReference>
<keyword evidence="2" id="KW-1185">Reference proteome</keyword>
<comment type="caution">
    <text evidence="1">The sequence shown here is derived from an EMBL/GenBank/DDBJ whole genome shotgun (WGS) entry which is preliminary data.</text>
</comment>
<protein>
    <submittedName>
        <fullName evidence="1">DUF4249 family protein</fullName>
    </submittedName>
</protein>
<gene>
    <name evidence="1" type="ORF">GWK10_01175</name>
</gene>
<proteinExistence type="predicted"/>
<evidence type="ECO:0000313" key="1">
    <source>
        <dbReference type="EMBL" id="NER15799.1"/>
    </source>
</evidence>
<dbReference type="RefSeq" id="WP_164029067.1">
    <property type="nucleotide sequence ID" value="NZ_JAABOQ010000001.1"/>
</dbReference>
<organism evidence="1 2">
    <name type="scientific">Spongiivirga citrea</name>
    <dbReference type="NCBI Taxonomy" id="1481457"/>
    <lineage>
        <taxon>Bacteria</taxon>
        <taxon>Pseudomonadati</taxon>
        <taxon>Bacteroidota</taxon>
        <taxon>Flavobacteriia</taxon>
        <taxon>Flavobacteriales</taxon>
        <taxon>Flavobacteriaceae</taxon>
        <taxon>Spongiivirga</taxon>
    </lineage>
</organism>
<dbReference type="InterPro" id="IPR025345">
    <property type="entry name" value="DUF4249"/>
</dbReference>
<dbReference type="PROSITE" id="PS51257">
    <property type="entry name" value="PROKAR_LIPOPROTEIN"/>
    <property type="match status" value="1"/>
</dbReference>
<accession>A0A6M0CIN0</accession>
<dbReference type="Pfam" id="PF14054">
    <property type="entry name" value="DUF4249"/>
    <property type="match status" value="1"/>
</dbReference>
<sequence length="305" mass="34382">MGKVYTHIWTRLTTLVIATVLLSACEDVVEIETPSEPPRLIVDALIRVDITEQFMPIEIRVSETSNFFDENQITSVDRMVIIMQEEDENGTIIDTFSSSLAETTPGSGIYIPDPTFDADQRIPTSFVNRNIEYFLLIGFDGKNFVASTRFVPTTPIDNVEQGDGTIFDEDDTEIIVSFTDTPDREDFYVFDFSNGNFLETEDTFYEGQQFTFSYFFDDNVEPGDELDVSILGADESFYNYMSQLIEQSEGAFGPFSTPVATVRGNIINATNIDNDDVFDNLEAADNFALGYFAIVQEFKETIVVE</sequence>